<evidence type="ECO:0000313" key="3">
    <source>
        <dbReference type="Proteomes" id="UP000756346"/>
    </source>
</evidence>
<keyword evidence="3" id="KW-1185">Reference proteome</keyword>
<dbReference type="Proteomes" id="UP000756346">
    <property type="component" value="Unassembled WGS sequence"/>
</dbReference>
<proteinExistence type="predicted"/>
<dbReference type="RefSeq" id="XP_046019104.1">
    <property type="nucleotide sequence ID" value="XM_046152449.1"/>
</dbReference>
<sequence length="162" mass="17433">MTFPVWGSLDGRGGTRRRDGGKFFGQMASRSSAFKAPGDGEHGTSEFSWRLEPAILSGATGGKILTHVKQTPGSSQGERVWESQGTGRVGRAEQKAEADKLRYRAEPPAAGEQRRFREGCGATRSKTGGKSADRRPRRRRKRNVSTLGTKGATRSAAVRAGS</sequence>
<feature type="region of interest" description="Disordered" evidence="1">
    <location>
        <begin position="68"/>
        <end position="162"/>
    </location>
</feature>
<dbReference type="EMBL" id="JAGTJQ010000001">
    <property type="protein sequence ID" value="KAH7041049.1"/>
    <property type="molecule type" value="Genomic_DNA"/>
</dbReference>
<feature type="compositionally biased region" description="Basic and acidic residues" evidence="1">
    <location>
        <begin position="90"/>
        <end position="105"/>
    </location>
</feature>
<name>A0A9P8YL85_9PEZI</name>
<evidence type="ECO:0000313" key="2">
    <source>
        <dbReference type="EMBL" id="KAH7041049.1"/>
    </source>
</evidence>
<dbReference type="GeneID" id="70181995"/>
<organism evidence="2 3">
    <name type="scientific">Microdochium trichocladiopsis</name>
    <dbReference type="NCBI Taxonomy" id="1682393"/>
    <lineage>
        <taxon>Eukaryota</taxon>
        <taxon>Fungi</taxon>
        <taxon>Dikarya</taxon>
        <taxon>Ascomycota</taxon>
        <taxon>Pezizomycotina</taxon>
        <taxon>Sordariomycetes</taxon>
        <taxon>Xylariomycetidae</taxon>
        <taxon>Xylariales</taxon>
        <taxon>Microdochiaceae</taxon>
        <taxon>Microdochium</taxon>
    </lineage>
</organism>
<feature type="region of interest" description="Disordered" evidence="1">
    <location>
        <begin position="1"/>
        <end position="45"/>
    </location>
</feature>
<gene>
    <name evidence="2" type="ORF">B0I36DRAFT_312018</name>
</gene>
<dbReference type="AlphaFoldDB" id="A0A9P8YL85"/>
<reference evidence="2" key="1">
    <citation type="journal article" date="2021" name="Nat. Commun.">
        <title>Genetic determinants of endophytism in the Arabidopsis root mycobiome.</title>
        <authorList>
            <person name="Mesny F."/>
            <person name="Miyauchi S."/>
            <person name="Thiergart T."/>
            <person name="Pickel B."/>
            <person name="Atanasova L."/>
            <person name="Karlsson M."/>
            <person name="Huettel B."/>
            <person name="Barry K.W."/>
            <person name="Haridas S."/>
            <person name="Chen C."/>
            <person name="Bauer D."/>
            <person name="Andreopoulos W."/>
            <person name="Pangilinan J."/>
            <person name="LaButti K."/>
            <person name="Riley R."/>
            <person name="Lipzen A."/>
            <person name="Clum A."/>
            <person name="Drula E."/>
            <person name="Henrissat B."/>
            <person name="Kohler A."/>
            <person name="Grigoriev I.V."/>
            <person name="Martin F.M."/>
            <person name="Hacquard S."/>
        </authorList>
    </citation>
    <scope>NUCLEOTIDE SEQUENCE</scope>
    <source>
        <strain evidence="2">MPI-CAGE-CH-0230</strain>
    </source>
</reference>
<protein>
    <submittedName>
        <fullName evidence="2">Uncharacterized protein</fullName>
    </submittedName>
</protein>
<feature type="compositionally biased region" description="Polar residues" evidence="1">
    <location>
        <begin position="68"/>
        <end position="77"/>
    </location>
</feature>
<evidence type="ECO:0000256" key="1">
    <source>
        <dbReference type="SAM" id="MobiDB-lite"/>
    </source>
</evidence>
<comment type="caution">
    <text evidence="2">The sequence shown here is derived from an EMBL/GenBank/DDBJ whole genome shotgun (WGS) entry which is preliminary data.</text>
</comment>
<accession>A0A9P8YL85</accession>